<dbReference type="EMBL" id="FNDJ01000010">
    <property type="protein sequence ID" value="SDJ45464.1"/>
    <property type="molecule type" value="Genomic_DNA"/>
</dbReference>
<name>A0A1G8TVN1_9ACTN</name>
<evidence type="ECO:0000313" key="4">
    <source>
        <dbReference type="EMBL" id="SDJ45464.1"/>
    </source>
</evidence>
<keyword evidence="5" id="KW-1185">Reference proteome</keyword>
<feature type="domain" description="CdaR GGDEF-like" evidence="3">
    <location>
        <begin position="175"/>
        <end position="288"/>
    </location>
</feature>
<proteinExistence type="inferred from homology"/>
<dbReference type="AlphaFoldDB" id="A0A1G8TVN1"/>
<dbReference type="InterPro" id="IPR041522">
    <property type="entry name" value="CdaR_GGDEF"/>
</dbReference>
<feature type="domain" description="PucR C-terminal helix-turn-helix" evidence="2">
    <location>
        <begin position="339"/>
        <end position="397"/>
    </location>
</feature>
<dbReference type="PANTHER" id="PTHR33744:SF17">
    <property type="entry name" value="CONSERVED PROTEIN"/>
    <property type="match status" value="1"/>
</dbReference>
<accession>A0A1G8TVN1</accession>
<evidence type="ECO:0000259" key="3">
    <source>
        <dbReference type="Pfam" id="PF17853"/>
    </source>
</evidence>
<gene>
    <name evidence="4" type="ORF">SAMN05421869_110299</name>
</gene>
<sequence length="404" mass="44335">MLSELQAIVDSVASRVGRPALIEDHRQRVVVYSEQLEPMDEVRRLSILRRQTTPEVIAFFREVGIMQAREPIRTPACTELRMLPRVCVPIRHGDLLLGFVWLIDPDQSMTDEEIAAASRTTTDLALALYRENLAGELASQRETEAIRLLLADEQDAQRHGATTLLEGGLLSDGVPTTAVVARVILRPGVRLDDLARIALEQALVATRRWVGSREAVHLVRYDHGVLLVHDRRGSATSRAVSAHLNDVLQTVIRGVSSVAGAVVGVGRPRPELSEVRLSYDEAALAARVAVQVPAVGPVANWSQLGIYRVLSQLSSEVLSNAGVHPGLEKLIADPSSRPLLDTLETYLELAGNAHATAVQMNLHRTSVYYRIQRVEQLIGTDLRDGNERLSLHLALKLARLTGPT</sequence>
<evidence type="ECO:0000256" key="1">
    <source>
        <dbReference type="ARBA" id="ARBA00006754"/>
    </source>
</evidence>
<dbReference type="STRING" id="633440.SAMN05421869_110299"/>
<dbReference type="Pfam" id="PF17853">
    <property type="entry name" value="GGDEF_2"/>
    <property type="match status" value="1"/>
</dbReference>
<dbReference type="InterPro" id="IPR051448">
    <property type="entry name" value="CdaR-like_regulators"/>
</dbReference>
<reference evidence="4 5" key="1">
    <citation type="submission" date="2016-10" db="EMBL/GenBank/DDBJ databases">
        <authorList>
            <person name="de Groot N.N."/>
        </authorList>
    </citation>
    <scope>NUCLEOTIDE SEQUENCE [LARGE SCALE GENOMIC DNA]</scope>
    <source>
        <strain evidence="4 5">CGMCC 4.6533</strain>
    </source>
</reference>
<dbReference type="Pfam" id="PF13556">
    <property type="entry name" value="HTH_30"/>
    <property type="match status" value="1"/>
</dbReference>
<dbReference type="InterPro" id="IPR025736">
    <property type="entry name" value="PucR_C-HTH_dom"/>
</dbReference>
<evidence type="ECO:0000313" key="5">
    <source>
        <dbReference type="Proteomes" id="UP000199202"/>
    </source>
</evidence>
<protein>
    <submittedName>
        <fullName evidence="4">DNA-binding transcriptional regulator, PucR family</fullName>
    </submittedName>
</protein>
<dbReference type="Gene3D" id="1.10.10.2840">
    <property type="entry name" value="PucR C-terminal helix-turn-helix domain"/>
    <property type="match status" value="1"/>
</dbReference>
<organism evidence="4 5">
    <name type="scientific">Nonomuraea jiangxiensis</name>
    <dbReference type="NCBI Taxonomy" id="633440"/>
    <lineage>
        <taxon>Bacteria</taxon>
        <taxon>Bacillati</taxon>
        <taxon>Actinomycetota</taxon>
        <taxon>Actinomycetes</taxon>
        <taxon>Streptosporangiales</taxon>
        <taxon>Streptosporangiaceae</taxon>
        <taxon>Nonomuraea</taxon>
    </lineage>
</organism>
<comment type="similarity">
    <text evidence="1">Belongs to the CdaR family.</text>
</comment>
<dbReference type="PANTHER" id="PTHR33744">
    <property type="entry name" value="CARBOHYDRATE DIACID REGULATOR"/>
    <property type="match status" value="1"/>
</dbReference>
<dbReference type="GO" id="GO:0003677">
    <property type="term" value="F:DNA binding"/>
    <property type="evidence" value="ECO:0007669"/>
    <property type="project" value="UniProtKB-KW"/>
</dbReference>
<evidence type="ECO:0000259" key="2">
    <source>
        <dbReference type="Pfam" id="PF13556"/>
    </source>
</evidence>
<dbReference type="Proteomes" id="UP000199202">
    <property type="component" value="Unassembled WGS sequence"/>
</dbReference>
<dbReference type="InterPro" id="IPR042070">
    <property type="entry name" value="PucR_C-HTH_sf"/>
</dbReference>
<keyword evidence="4" id="KW-0238">DNA-binding</keyword>